<dbReference type="EMBL" id="JACIJB010000010">
    <property type="protein sequence ID" value="MBB5661343.1"/>
    <property type="molecule type" value="Genomic_DNA"/>
</dbReference>
<evidence type="ECO:0000256" key="1">
    <source>
        <dbReference type="ARBA" id="ARBA00022679"/>
    </source>
</evidence>
<accession>A0A7W9E7U1</accession>
<organism evidence="4 5">
    <name type="scientific">Brevundimonas halotolerans</name>
    <dbReference type="NCBI Taxonomy" id="69670"/>
    <lineage>
        <taxon>Bacteria</taxon>
        <taxon>Pseudomonadati</taxon>
        <taxon>Pseudomonadota</taxon>
        <taxon>Alphaproteobacteria</taxon>
        <taxon>Caulobacterales</taxon>
        <taxon>Caulobacteraceae</taxon>
        <taxon>Brevundimonas</taxon>
    </lineage>
</organism>
<name>A0A7W9E7U1_9CAUL</name>
<keyword evidence="1 4" id="KW-0808">Transferase</keyword>
<keyword evidence="5" id="KW-1185">Reference proteome</keyword>
<dbReference type="PANTHER" id="PTHR43877:SF5">
    <property type="entry name" value="BLL8307 PROTEIN"/>
    <property type="match status" value="1"/>
</dbReference>
<dbReference type="PROSITE" id="PS51186">
    <property type="entry name" value="GNAT"/>
    <property type="match status" value="1"/>
</dbReference>
<comment type="caution">
    <text evidence="4">The sequence shown here is derived from an EMBL/GenBank/DDBJ whole genome shotgun (WGS) entry which is preliminary data.</text>
</comment>
<dbReference type="CDD" id="cd04301">
    <property type="entry name" value="NAT_SF"/>
    <property type="match status" value="1"/>
</dbReference>
<evidence type="ECO:0000259" key="3">
    <source>
        <dbReference type="PROSITE" id="PS51186"/>
    </source>
</evidence>
<reference evidence="4 5" key="1">
    <citation type="submission" date="2020-08" db="EMBL/GenBank/DDBJ databases">
        <title>Genomic Encyclopedia of Type Strains, Phase IV (KMG-IV): sequencing the most valuable type-strain genomes for metagenomic binning, comparative biology and taxonomic classification.</title>
        <authorList>
            <person name="Goeker M."/>
        </authorList>
    </citation>
    <scope>NUCLEOTIDE SEQUENCE [LARGE SCALE GENOMIC DNA]</scope>
    <source>
        <strain evidence="4 5">DSM 24448</strain>
    </source>
</reference>
<dbReference type="Gene3D" id="3.40.630.30">
    <property type="match status" value="1"/>
</dbReference>
<dbReference type="PANTHER" id="PTHR43877">
    <property type="entry name" value="AMINOALKYLPHOSPHONATE N-ACETYLTRANSFERASE-RELATED-RELATED"/>
    <property type="match status" value="1"/>
</dbReference>
<feature type="domain" description="N-acetyltransferase" evidence="3">
    <location>
        <begin position="7"/>
        <end position="156"/>
    </location>
</feature>
<dbReference type="EC" id="2.3.1.-" evidence="4"/>
<evidence type="ECO:0000313" key="4">
    <source>
        <dbReference type="EMBL" id="MBB5661343.1"/>
    </source>
</evidence>
<keyword evidence="2 4" id="KW-0012">Acyltransferase</keyword>
<dbReference type="InterPro" id="IPR016181">
    <property type="entry name" value="Acyl_CoA_acyltransferase"/>
</dbReference>
<dbReference type="Proteomes" id="UP000548978">
    <property type="component" value="Unassembled WGS sequence"/>
</dbReference>
<dbReference type="GO" id="GO:0016747">
    <property type="term" value="F:acyltransferase activity, transferring groups other than amino-acyl groups"/>
    <property type="evidence" value="ECO:0007669"/>
    <property type="project" value="InterPro"/>
</dbReference>
<dbReference type="RefSeq" id="WP_123285758.1">
    <property type="nucleotide sequence ID" value="NZ_JACIJB010000010.1"/>
</dbReference>
<evidence type="ECO:0000256" key="2">
    <source>
        <dbReference type="ARBA" id="ARBA00023315"/>
    </source>
</evidence>
<protein>
    <submittedName>
        <fullName evidence="4">Putative acetyltransferase</fullName>
        <ecNumber evidence="4">2.3.1.-</ecNumber>
    </submittedName>
</protein>
<dbReference type="SUPFAM" id="SSF55729">
    <property type="entry name" value="Acyl-CoA N-acyltransferases (Nat)"/>
    <property type="match status" value="1"/>
</dbReference>
<dbReference type="Pfam" id="PF00583">
    <property type="entry name" value="Acetyltransf_1"/>
    <property type="match status" value="1"/>
</dbReference>
<dbReference type="OrthoDB" id="9805924at2"/>
<dbReference type="AlphaFoldDB" id="A0A7W9E7U1"/>
<dbReference type="InterPro" id="IPR000182">
    <property type="entry name" value="GNAT_dom"/>
</dbReference>
<evidence type="ECO:0000313" key="5">
    <source>
        <dbReference type="Proteomes" id="UP000548978"/>
    </source>
</evidence>
<sequence length="158" mass="17279">MQPGWRILPADFDDARLQALLTLHLDGMRRYSPACGVHALDLSGLKAPGVTLYTLWHDQALLGMGALRLDPDGVAEIKSMRTHPDHLGRGVGRALLEHLIAEACRQGYRRLSLETGSGPAFDAALNLYGARGFKKGEAFGGYTASDFNQFYRLDLKPA</sequence>
<gene>
    <name evidence="4" type="ORF">FHS65_002104</name>
</gene>
<proteinExistence type="predicted"/>
<dbReference type="InterPro" id="IPR050832">
    <property type="entry name" value="Bact_Acetyltransf"/>
</dbReference>